<dbReference type="Proteomes" id="UP000193218">
    <property type="component" value="Unassembled WGS sequence"/>
</dbReference>
<dbReference type="Gene3D" id="3.40.50.720">
    <property type="entry name" value="NAD(P)-binding Rossmann-like Domain"/>
    <property type="match status" value="1"/>
</dbReference>
<keyword evidence="8" id="KW-1185">Reference proteome</keyword>
<evidence type="ECO:0008006" key="9">
    <source>
        <dbReference type="Google" id="ProtNLM"/>
    </source>
</evidence>
<evidence type="ECO:0000313" key="7">
    <source>
        <dbReference type="EMBL" id="ORX38001.1"/>
    </source>
</evidence>
<evidence type="ECO:0000313" key="8">
    <source>
        <dbReference type="Proteomes" id="UP000193218"/>
    </source>
</evidence>
<dbReference type="PANTHER" id="PTHR14097">
    <property type="entry name" value="OXIDOREDUCTASE HTATIP2"/>
    <property type="match status" value="1"/>
</dbReference>
<dbReference type="PANTHER" id="PTHR14097:SF7">
    <property type="entry name" value="OXIDOREDUCTASE HTATIP2"/>
    <property type="match status" value="1"/>
</dbReference>
<keyword evidence="4" id="KW-0809">Transit peptide</keyword>
<evidence type="ECO:0000256" key="2">
    <source>
        <dbReference type="ARBA" id="ARBA00006617"/>
    </source>
</evidence>
<sequence>MTTPTPVTLIGATGLTGSATLQSLLRSSHPFAITTIARKAIPSQTASSTQTTFTHTIVSDLFDAPNSPVGTSGGVYVSCLGTTRAQAGSLKEQEKIDVHLNRDLAKRAKADGCDTLILVSSAGTSADSYFPYGRMKGTLENLVKEMDFKSCVILRPGLLMGSRQDSRLAERTTQLLFRGLGSIGLPMGKLSAEATDIGQCIAHVAAHPPSEKVTILGNDDIPRLAKLWREENPDTTKQ</sequence>
<dbReference type="EMBL" id="NBSH01000005">
    <property type="protein sequence ID" value="ORX38001.1"/>
    <property type="molecule type" value="Genomic_DNA"/>
</dbReference>
<evidence type="ECO:0000256" key="6">
    <source>
        <dbReference type="ARBA" id="ARBA00023136"/>
    </source>
</evidence>
<proteinExistence type="inferred from homology"/>
<comment type="similarity">
    <text evidence="2">Belongs to the FMP52 family.</text>
</comment>
<keyword evidence="5" id="KW-0496">Mitochondrion</keyword>
<dbReference type="InterPro" id="IPR014843">
    <property type="entry name" value="Him1/Fmp52"/>
</dbReference>
<comment type="subcellular location">
    <subcellularLocation>
        <location evidence="1">Mitochondrion outer membrane</location>
        <topology evidence="1">Peripheral membrane protein</topology>
    </subcellularLocation>
</comment>
<gene>
    <name evidence="7" type="ORF">BD324DRAFT_624111</name>
</gene>
<reference evidence="7 8" key="1">
    <citation type="submission" date="2017-03" db="EMBL/GenBank/DDBJ databases">
        <title>Widespread Adenine N6-methylation of Active Genes in Fungi.</title>
        <authorList>
            <consortium name="DOE Joint Genome Institute"/>
            <person name="Mondo S.J."/>
            <person name="Dannebaum R.O."/>
            <person name="Kuo R.C."/>
            <person name="Louie K.B."/>
            <person name="Bewick A.J."/>
            <person name="Labutti K."/>
            <person name="Haridas S."/>
            <person name="Kuo A."/>
            <person name="Salamov A."/>
            <person name="Ahrendt S.R."/>
            <person name="Lau R."/>
            <person name="Bowen B.P."/>
            <person name="Lipzen A."/>
            <person name="Sullivan W."/>
            <person name="Andreopoulos W.B."/>
            <person name="Clum A."/>
            <person name="Lindquist E."/>
            <person name="Daum C."/>
            <person name="Northen T.R."/>
            <person name="Ramamoorthy G."/>
            <person name="Schmitz R.J."/>
            <person name="Gryganskyi A."/>
            <person name="Culley D."/>
            <person name="Magnuson J."/>
            <person name="James T.Y."/>
            <person name="O'Malley M.A."/>
            <person name="Stajich J.E."/>
            <person name="Spatafora J.W."/>
            <person name="Visel A."/>
            <person name="Grigoriev I.V."/>
        </authorList>
    </citation>
    <scope>NUCLEOTIDE SEQUENCE [LARGE SCALE GENOMIC DNA]</scope>
    <source>
        <strain evidence="7 8">NRRL Y-17943</strain>
    </source>
</reference>
<dbReference type="InterPro" id="IPR036291">
    <property type="entry name" value="NAD(P)-bd_dom_sf"/>
</dbReference>
<keyword evidence="6" id="KW-0472">Membrane</keyword>
<dbReference type="STRING" id="4999.A0A1Y1UIY6"/>
<dbReference type="GO" id="GO:0051170">
    <property type="term" value="P:import into nucleus"/>
    <property type="evidence" value="ECO:0007669"/>
    <property type="project" value="TreeGrafter"/>
</dbReference>
<keyword evidence="3" id="KW-1000">Mitochondrion outer membrane</keyword>
<evidence type="ECO:0000256" key="3">
    <source>
        <dbReference type="ARBA" id="ARBA00022787"/>
    </source>
</evidence>
<dbReference type="SUPFAM" id="SSF51735">
    <property type="entry name" value="NAD(P)-binding Rossmann-fold domains"/>
    <property type="match status" value="1"/>
</dbReference>
<accession>A0A1Y1UIY6</accession>
<evidence type="ECO:0000256" key="4">
    <source>
        <dbReference type="ARBA" id="ARBA00022946"/>
    </source>
</evidence>
<dbReference type="AlphaFoldDB" id="A0A1Y1UIY6"/>
<protein>
    <recommendedName>
        <fullName evidence="9">NAD(P)-binding domain-containing protein</fullName>
    </recommendedName>
</protein>
<comment type="caution">
    <text evidence="7">The sequence shown here is derived from an EMBL/GenBank/DDBJ whole genome shotgun (WGS) entry which is preliminary data.</text>
</comment>
<dbReference type="GO" id="GO:0005741">
    <property type="term" value="C:mitochondrial outer membrane"/>
    <property type="evidence" value="ECO:0007669"/>
    <property type="project" value="UniProtKB-SubCell"/>
</dbReference>
<dbReference type="FunFam" id="3.40.50.720:FF:000366">
    <property type="entry name" value="Protein FMP52, mitochondrial"/>
    <property type="match status" value="1"/>
</dbReference>
<dbReference type="Pfam" id="PF08732">
    <property type="entry name" value="HIM1"/>
    <property type="match status" value="1"/>
</dbReference>
<evidence type="ECO:0000256" key="1">
    <source>
        <dbReference type="ARBA" id="ARBA00004450"/>
    </source>
</evidence>
<dbReference type="OrthoDB" id="430436at2759"/>
<evidence type="ECO:0000256" key="5">
    <source>
        <dbReference type="ARBA" id="ARBA00023128"/>
    </source>
</evidence>
<name>A0A1Y1UIY6_9TREE</name>
<dbReference type="GeneID" id="33557471"/>
<dbReference type="RefSeq" id="XP_021871988.1">
    <property type="nucleotide sequence ID" value="XM_022015662.1"/>
</dbReference>
<dbReference type="InParanoid" id="A0A1Y1UIY6"/>
<organism evidence="7 8">
    <name type="scientific">Kockovaella imperatae</name>
    <dbReference type="NCBI Taxonomy" id="4999"/>
    <lineage>
        <taxon>Eukaryota</taxon>
        <taxon>Fungi</taxon>
        <taxon>Dikarya</taxon>
        <taxon>Basidiomycota</taxon>
        <taxon>Agaricomycotina</taxon>
        <taxon>Tremellomycetes</taxon>
        <taxon>Tremellales</taxon>
        <taxon>Cuniculitremaceae</taxon>
        <taxon>Kockovaella</taxon>
    </lineage>
</organism>